<protein>
    <recommendedName>
        <fullName evidence="2">HNH nuclease domain-containing protein</fullName>
    </recommendedName>
</protein>
<feature type="compositionally biased region" description="Polar residues" evidence="1">
    <location>
        <begin position="1"/>
        <end position="11"/>
    </location>
</feature>
<evidence type="ECO:0000259" key="2">
    <source>
        <dbReference type="Pfam" id="PF13391"/>
    </source>
</evidence>
<gene>
    <name evidence="3" type="ORF">PDE_06081</name>
</gene>
<dbReference type="HOGENOM" id="CLU_054238_0_0_1"/>
<dbReference type="eggNOG" id="ENOG502SR67">
    <property type="taxonomic scope" value="Eukaryota"/>
</dbReference>
<dbReference type="InterPro" id="IPR003615">
    <property type="entry name" value="HNH_nuc"/>
</dbReference>
<feature type="region of interest" description="Disordered" evidence="1">
    <location>
        <begin position="411"/>
        <end position="431"/>
    </location>
</feature>
<evidence type="ECO:0000256" key="1">
    <source>
        <dbReference type="SAM" id="MobiDB-lite"/>
    </source>
</evidence>
<dbReference type="PhylomeDB" id="S7ZR32"/>
<keyword evidence="4" id="KW-1185">Reference proteome</keyword>
<organism evidence="3 4">
    <name type="scientific">Penicillium oxalicum (strain 114-2 / CGMCC 5302)</name>
    <name type="common">Penicillium decumbens</name>
    <dbReference type="NCBI Taxonomy" id="933388"/>
    <lineage>
        <taxon>Eukaryota</taxon>
        <taxon>Fungi</taxon>
        <taxon>Dikarya</taxon>
        <taxon>Ascomycota</taxon>
        <taxon>Pezizomycotina</taxon>
        <taxon>Eurotiomycetes</taxon>
        <taxon>Eurotiomycetidae</taxon>
        <taxon>Eurotiales</taxon>
        <taxon>Aspergillaceae</taxon>
        <taxon>Penicillium</taxon>
    </lineage>
</organism>
<evidence type="ECO:0000313" key="3">
    <source>
        <dbReference type="EMBL" id="EPS31126.1"/>
    </source>
</evidence>
<dbReference type="STRING" id="933388.S7ZR32"/>
<accession>S7ZR32</accession>
<feature type="domain" description="HNH nuclease" evidence="2">
    <location>
        <begin position="223"/>
        <end position="286"/>
    </location>
</feature>
<dbReference type="Pfam" id="PF13391">
    <property type="entry name" value="HNH_2"/>
    <property type="match status" value="1"/>
</dbReference>
<evidence type="ECO:0000313" key="4">
    <source>
        <dbReference type="Proteomes" id="UP000019376"/>
    </source>
</evidence>
<dbReference type="Proteomes" id="UP000019376">
    <property type="component" value="Unassembled WGS sequence"/>
</dbReference>
<feature type="compositionally biased region" description="Polar residues" evidence="1">
    <location>
        <begin position="20"/>
        <end position="32"/>
    </location>
</feature>
<dbReference type="EMBL" id="KB644413">
    <property type="protein sequence ID" value="EPS31126.1"/>
    <property type="molecule type" value="Genomic_DNA"/>
</dbReference>
<sequence>MSAPTQANKASQRPPLRRVGQSTAQHVPQDPTQFKIPDIPKRTPLALTPSNLRKLQQARDRCVSASSQMSVKTTDSLESNASDFLEAKIEQLTEFKNYFELVKRGILKGNDQQPLSNEELQSHMEPVVTKLATTTATLQVLKSQKRHLAHDLEGETAAFRRQKTGGEPQGLLERAYVQAIIDRVMCATAKQGATPFKAKRFKENVNEVYGITDQRTSRKFNWCHVLGIWRDAEMIKAAHIVPKSLNIGDLGHIFGDPKDVISDPLNAISLHKNIELHLDQGTIVIVPAPGDFTDPTTWRCLVLDQSKGMDIICLRTDVKDMDRTPDRGDQFVRVKDLHDRPLTFLNDNRPRRRYLYFRFIISYLNAKRQNMADLSVPLETKQFWPSPGGYLHESTLRIMARSVSGCELPPPLVSGQTFEHSDNPSQDNDAGNTLAAAIIKPALFSTRASDLEEELEDADV</sequence>
<dbReference type="AlphaFoldDB" id="S7ZR32"/>
<dbReference type="OrthoDB" id="5386595at2759"/>
<reference evidence="3 4" key="1">
    <citation type="journal article" date="2013" name="PLoS ONE">
        <title>Genomic and secretomic analyses reveal unique features of the lignocellulolytic enzyme system of Penicillium decumbens.</title>
        <authorList>
            <person name="Liu G."/>
            <person name="Zhang L."/>
            <person name="Wei X."/>
            <person name="Zou G."/>
            <person name="Qin Y."/>
            <person name="Ma L."/>
            <person name="Li J."/>
            <person name="Zheng H."/>
            <person name="Wang S."/>
            <person name="Wang C."/>
            <person name="Xun L."/>
            <person name="Zhao G.-P."/>
            <person name="Zhou Z."/>
            <person name="Qu Y."/>
        </authorList>
    </citation>
    <scope>NUCLEOTIDE SEQUENCE [LARGE SCALE GENOMIC DNA]</scope>
    <source>
        <strain evidence="4">114-2 / CGMCC 5302</strain>
    </source>
</reference>
<name>S7ZR32_PENO1</name>
<proteinExistence type="predicted"/>
<feature type="region of interest" description="Disordered" evidence="1">
    <location>
        <begin position="1"/>
        <end position="42"/>
    </location>
</feature>
<feature type="compositionally biased region" description="Polar residues" evidence="1">
    <location>
        <begin position="414"/>
        <end position="431"/>
    </location>
</feature>